<sequence length="308" mass="34704">MIRTGMALRLVNLCFKNTKLVGTRHLHHSSTYGKFYTNRFYVKKCSRCHSLNSLTLISCFNCSNALSDSDIRFRNLDHICEVSNSRKNMRGPNNVNAISSGIGIDAASGANDVSGSGLENGVNTSVLYRCFDFTIMLNRNPSAFIHLSAFPNGTFYDIKNFRKSHIELINKIADRCTLVLSDVVNGKVDVPGIDRVILGKLKAVISEGAKDKSKSLKEVFKNVVWGFNYPNTHCHVDMHALLPPIVSFNLFKTPFFYPLEKVLGDLKNFGRVRHYSPSQIRQMNEFDEVMEGVKASDMKMREYLSKAQ</sequence>
<gene>
    <name evidence="1" type="ORF">MACJ_001279</name>
</gene>
<evidence type="ECO:0000313" key="1">
    <source>
        <dbReference type="EMBL" id="UKJ90347.1"/>
    </source>
</evidence>
<dbReference type="OrthoDB" id="365006at2759"/>
<reference evidence="1" key="1">
    <citation type="submission" date="2022-07" db="EMBL/GenBank/DDBJ databases">
        <title>Evaluation of T. orientalis genome assembly methods using nanopore sequencing and analysis of variation between genomes.</title>
        <authorList>
            <person name="Yam J."/>
            <person name="Micallef M.L."/>
            <person name="Liu M."/>
            <person name="Djordjevic S.P."/>
            <person name="Bogema D.R."/>
            <person name="Jenkins C."/>
        </authorList>
    </citation>
    <scope>NUCLEOTIDE SEQUENCE</scope>
    <source>
        <strain evidence="1">Fish Creek</strain>
    </source>
</reference>
<proteinExistence type="predicted"/>
<accession>A0A976MAK4</accession>
<evidence type="ECO:0000313" key="2">
    <source>
        <dbReference type="Proteomes" id="UP000244803"/>
    </source>
</evidence>
<protein>
    <submittedName>
        <fullName evidence="1">Uncharacterized protein</fullName>
    </submittedName>
</protein>
<organism evidence="1 2">
    <name type="scientific">Theileria orientalis</name>
    <dbReference type="NCBI Taxonomy" id="68886"/>
    <lineage>
        <taxon>Eukaryota</taxon>
        <taxon>Sar</taxon>
        <taxon>Alveolata</taxon>
        <taxon>Apicomplexa</taxon>
        <taxon>Aconoidasida</taxon>
        <taxon>Piroplasmida</taxon>
        <taxon>Theileriidae</taxon>
        <taxon>Theileria</taxon>
    </lineage>
</organism>
<name>A0A976MAK4_THEOR</name>
<dbReference type="EMBL" id="CP056068">
    <property type="protein sequence ID" value="UKJ90347.1"/>
    <property type="molecule type" value="Genomic_DNA"/>
</dbReference>
<dbReference type="AlphaFoldDB" id="A0A976MAK4"/>
<dbReference type="Gene3D" id="3.30.428.10">
    <property type="entry name" value="HIT-like"/>
    <property type="match status" value="1"/>
</dbReference>
<dbReference type="InterPro" id="IPR036265">
    <property type="entry name" value="HIT-like_sf"/>
</dbReference>
<dbReference type="Proteomes" id="UP000244803">
    <property type="component" value="Chromosome 2"/>
</dbReference>